<dbReference type="Gene3D" id="2.30.31.70">
    <property type="match status" value="1"/>
</dbReference>
<dbReference type="EMBL" id="CACRST010000019">
    <property type="protein sequence ID" value="VYT16744.1"/>
    <property type="molecule type" value="Genomic_DNA"/>
</dbReference>
<reference evidence="2" key="1">
    <citation type="submission" date="2019-11" db="EMBL/GenBank/DDBJ databases">
        <authorList>
            <person name="Feng L."/>
        </authorList>
    </citation>
    <scope>NUCLEOTIDE SEQUENCE</scope>
    <source>
        <strain evidence="2">BgluceraseaLFYP119</strain>
    </source>
</reference>
<dbReference type="Pfam" id="PF02229">
    <property type="entry name" value="PC4"/>
    <property type="match status" value="1"/>
</dbReference>
<accession>A0A6N2UEB7</accession>
<gene>
    <name evidence="2" type="ORF">BGLFYP119_02077</name>
</gene>
<feature type="domain" description="Transcriptional coactivator p15 (PC4) C-terminal" evidence="1">
    <location>
        <begin position="39"/>
        <end position="85"/>
    </location>
</feature>
<dbReference type="GO" id="GO:0006355">
    <property type="term" value="P:regulation of DNA-templated transcription"/>
    <property type="evidence" value="ECO:0007669"/>
    <property type="project" value="InterPro"/>
</dbReference>
<proteinExistence type="predicted"/>
<evidence type="ECO:0000313" key="2">
    <source>
        <dbReference type="EMBL" id="VYT16744.1"/>
    </source>
</evidence>
<name>A0A6N2UEB7_9FIRM</name>
<protein>
    <recommendedName>
        <fullName evidence="1">Transcriptional coactivator p15 (PC4) C-terminal domain-containing protein</fullName>
    </recommendedName>
</protein>
<dbReference type="AlphaFoldDB" id="A0A6N2UEB7"/>
<sequence length="94" mass="10629">MKLWTDKNQKAKTEKGQEMKEIQYKIVKEIAVLSASDSGYTKEINLISWNGREPKYDIRSFSPNREKCGKGITLNADEAAALLEALQKELHSGD</sequence>
<organism evidence="2">
    <name type="scientific">Blautia glucerasea</name>
    <dbReference type="NCBI Taxonomy" id="536633"/>
    <lineage>
        <taxon>Bacteria</taxon>
        <taxon>Bacillati</taxon>
        <taxon>Bacillota</taxon>
        <taxon>Clostridia</taxon>
        <taxon>Lachnospirales</taxon>
        <taxon>Lachnospiraceae</taxon>
        <taxon>Blautia</taxon>
    </lineage>
</organism>
<evidence type="ECO:0000259" key="1">
    <source>
        <dbReference type="Pfam" id="PF02229"/>
    </source>
</evidence>
<dbReference type="GO" id="GO:0003677">
    <property type="term" value="F:DNA binding"/>
    <property type="evidence" value="ECO:0007669"/>
    <property type="project" value="InterPro"/>
</dbReference>
<dbReference type="InterPro" id="IPR003173">
    <property type="entry name" value="PC4_C"/>
</dbReference>